<evidence type="ECO:0000313" key="2">
    <source>
        <dbReference type="EMBL" id="KAK3312156.1"/>
    </source>
</evidence>
<reference evidence="2" key="2">
    <citation type="submission" date="2023-06" db="EMBL/GenBank/DDBJ databases">
        <authorList>
            <consortium name="Lawrence Berkeley National Laboratory"/>
            <person name="Haridas S."/>
            <person name="Hensen N."/>
            <person name="Bonometti L."/>
            <person name="Westerberg I."/>
            <person name="Brannstrom I.O."/>
            <person name="Guillou S."/>
            <person name="Cros-Aarteil S."/>
            <person name="Calhoun S."/>
            <person name="Kuo A."/>
            <person name="Mondo S."/>
            <person name="Pangilinan J."/>
            <person name="Riley R."/>
            <person name="Labutti K."/>
            <person name="Andreopoulos B."/>
            <person name="Lipzen A."/>
            <person name="Chen C."/>
            <person name="Yanf M."/>
            <person name="Daum C."/>
            <person name="Ng V."/>
            <person name="Clum A."/>
            <person name="Steindorff A."/>
            <person name="Ohm R."/>
            <person name="Martin F."/>
            <person name="Silar P."/>
            <person name="Natvig D."/>
            <person name="Lalanne C."/>
            <person name="Gautier V."/>
            <person name="Ament-Velasquez S.L."/>
            <person name="Kruys A."/>
            <person name="Hutchinson M.I."/>
            <person name="Powell A.J."/>
            <person name="Barry K."/>
            <person name="Miller A.N."/>
            <person name="Grigoriev I.V."/>
            <person name="Debuchy R."/>
            <person name="Gladieux P."/>
            <person name="Thoren M.H."/>
            <person name="Johannesson H."/>
        </authorList>
    </citation>
    <scope>NUCLEOTIDE SEQUENCE</scope>
    <source>
        <strain evidence="2">CBS 118394</strain>
    </source>
</reference>
<dbReference type="PANTHER" id="PTHR24148">
    <property type="entry name" value="ANKYRIN REPEAT DOMAIN-CONTAINING PROTEIN 39 HOMOLOG-RELATED"/>
    <property type="match status" value="1"/>
</dbReference>
<dbReference type="EMBL" id="JAUEDM010000009">
    <property type="protein sequence ID" value="KAK3312156.1"/>
    <property type="molecule type" value="Genomic_DNA"/>
</dbReference>
<keyword evidence="3" id="KW-1185">Reference proteome</keyword>
<dbReference type="Pfam" id="PF06985">
    <property type="entry name" value="HET"/>
    <property type="match status" value="1"/>
</dbReference>
<organism evidence="2 3">
    <name type="scientific">Apodospora peruviana</name>
    <dbReference type="NCBI Taxonomy" id="516989"/>
    <lineage>
        <taxon>Eukaryota</taxon>
        <taxon>Fungi</taxon>
        <taxon>Dikarya</taxon>
        <taxon>Ascomycota</taxon>
        <taxon>Pezizomycotina</taxon>
        <taxon>Sordariomycetes</taxon>
        <taxon>Sordariomycetidae</taxon>
        <taxon>Sordariales</taxon>
        <taxon>Lasiosphaeriaceae</taxon>
        <taxon>Apodospora</taxon>
    </lineage>
</organism>
<comment type="caution">
    <text evidence="2">The sequence shown here is derived from an EMBL/GenBank/DDBJ whole genome shotgun (WGS) entry which is preliminary data.</text>
</comment>
<accession>A0AAE0HUD6</accession>
<dbReference type="Proteomes" id="UP001283341">
    <property type="component" value="Unassembled WGS sequence"/>
</dbReference>
<proteinExistence type="predicted"/>
<name>A0AAE0HUD6_9PEZI</name>
<feature type="domain" description="Heterokaryon incompatibility" evidence="1">
    <location>
        <begin position="52"/>
        <end position="189"/>
    </location>
</feature>
<evidence type="ECO:0000313" key="3">
    <source>
        <dbReference type="Proteomes" id="UP001283341"/>
    </source>
</evidence>
<evidence type="ECO:0000259" key="1">
    <source>
        <dbReference type="Pfam" id="PF06985"/>
    </source>
</evidence>
<dbReference type="PANTHER" id="PTHR24148:SF73">
    <property type="entry name" value="HET DOMAIN PROTEIN (AFU_ORTHOLOGUE AFUA_8G01020)"/>
    <property type="match status" value="1"/>
</dbReference>
<sequence>MTSSNTTTTGPYASSPLALDNSFRLLELQPGQPEEPVKIRLLNSHLDNPPPYEALSYTWGDPALEASIHIIDGQAEMSITSNCRAALTRLRRPDSARTLWVDSICINQSMVQERNHQLRLMTRIYRHASQVLVYIGESHGESDAVMSWIRELDAPSDYGQGPSSVQPDTKVIKQFFERPWFHRVWVLQEVAFAKQAIVICGKQEVEWTSFLQVRQWLYSSYRNRKLHLLPYSRLHRMLEETRICQATDPRDKLYAILSLVDAQHHPEALHKPLDITVDYDLSVNRVYTDLAITLLSEITLDNLLASVSPPSATSGLPSWIPDWRVYSLHNSTLRWPYHPKDVFIKDPGELGLPPRWSISETDELSTPAVLIGTISSLGSVASISDNYLPLEEWASMAPTKFHEPRFSYTISDQDQQATPFMKTLTANKVVYLQVVHDALLRIQEYNTGERLPFQEYYNITNEWLEPETGEVATLPLREIFKGTFPSYEVQAERVLNVCDGKRFAVFDMDGEENIGMVPADAEVGHQIWALEGVGMPFVCRRDTNNDGFVRLVGASYVHGAMPRGTKGGVHVQMLTVV</sequence>
<dbReference type="InterPro" id="IPR052895">
    <property type="entry name" value="HetReg/Transcr_Mod"/>
</dbReference>
<protein>
    <submittedName>
        <fullName evidence="2">Heterokaryon incompatibility protein-domain-containing protein</fullName>
    </submittedName>
</protein>
<dbReference type="InterPro" id="IPR010730">
    <property type="entry name" value="HET"/>
</dbReference>
<dbReference type="AlphaFoldDB" id="A0AAE0HUD6"/>
<gene>
    <name evidence="2" type="ORF">B0H66DRAFT_485636</name>
</gene>
<reference evidence="2" key="1">
    <citation type="journal article" date="2023" name="Mol. Phylogenet. Evol.">
        <title>Genome-scale phylogeny and comparative genomics of the fungal order Sordariales.</title>
        <authorList>
            <person name="Hensen N."/>
            <person name="Bonometti L."/>
            <person name="Westerberg I."/>
            <person name="Brannstrom I.O."/>
            <person name="Guillou S."/>
            <person name="Cros-Aarteil S."/>
            <person name="Calhoun S."/>
            <person name="Haridas S."/>
            <person name="Kuo A."/>
            <person name="Mondo S."/>
            <person name="Pangilinan J."/>
            <person name="Riley R."/>
            <person name="LaButti K."/>
            <person name="Andreopoulos B."/>
            <person name="Lipzen A."/>
            <person name="Chen C."/>
            <person name="Yan M."/>
            <person name="Daum C."/>
            <person name="Ng V."/>
            <person name="Clum A."/>
            <person name="Steindorff A."/>
            <person name="Ohm R.A."/>
            <person name="Martin F."/>
            <person name="Silar P."/>
            <person name="Natvig D.O."/>
            <person name="Lalanne C."/>
            <person name="Gautier V."/>
            <person name="Ament-Velasquez S.L."/>
            <person name="Kruys A."/>
            <person name="Hutchinson M.I."/>
            <person name="Powell A.J."/>
            <person name="Barry K."/>
            <person name="Miller A.N."/>
            <person name="Grigoriev I.V."/>
            <person name="Debuchy R."/>
            <person name="Gladieux P."/>
            <person name="Hiltunen Thoren M."/>
            <person name="Johannesson H."/>
        </authorList>
    </citation>
    <scope>NUCLEOTIDE SEQUENCE</scope>
    <source>
        <strain evidence="2">CBS 118394</strain>
    </source>
</reference>